<proteinExistence type="predicted"/>
<reference evidence="1" key="1">
    <citation type="submission" date="2018-05" db="EMBL/GenBank/DDBJ databases">
        <title>Draft genome of Mucuna pruriens seed.</title>
        <authorList>
            <person name="Nnadi N.E."/>
            <person name="Vos R."/>
            <person name="Hasami M.H."/>
            <person name="Devisetty U.K."/>
            <person name="Aguiy J.C."/>
        </authorList>
    </citation>
    <scope>NUCLEOTIDE SEQUENCE [LARGE SCALE GENOMIC DNA]</scope>
    <source>
        <strain evidence="1">JCA_2017</strain>
    </source>
</reference>
<evidence type="ECO:0000313" key="2">
    <source>
        <dbReference type="Proteomes" id="UP000257109"/>
    </source>
</evidence>
<gene>
    <name evidence="1" type="ORF">CR513_49704</name>
</gene>
<dbReference type="OrthoDB" id="747268at2759"/>
<organism evidence="1 2">
    <name type="scientific">Mucuna pruriens</name>
    <name type="common">Velvet bean</name>
    <name type="synonym">Dolichos pruriens</name>
    <dbReference type="NCBI Taxonomy" id="157652"/>
    <lineage>
        <taxon>Eukaryota</taxon>
        <taxon>Viridiplantae</taxon>
        <taxon>Streptophyta</taxon>
        <taxon>Embryophyta</taxon>
        <taxon>Tracheophyta</taxon>
        <taxon>Spermatophyta</taxon>
        <taxon>Magnoliopsida</taxon>
        <taxon>eudicotyledons</taxon>
        <taxon>Gunneridae</taxon>
        <taxon>Pentapetalae</taxon>
        <taxon>rosids</taxon>
        <taxon>fabids</taxon>
        <taxon>Fabales</taxon>
        <taxon>Fabaceae</taxon>
        <taxon>Papilionoideae</taxon>
        <taxon>50 kb inversion clade</taxon>
        <taxon>NPAAA clade</taxon>
        <taxon>indigoferoid/millettioid clade</taxon>
        <taxon>Phaseoleae</taxon>
        <taxon>Mucuna</taxon>
    </lineage>
</organism>
<comment type="caution">
    <text evidence="1">The sequence shown here is derived from an EMBL/GenBank/DDBJ whole genome shotgun (WGS) entry which is preliminary data.</text>
</comment>
<dbReference type="PANTHER" id="PTHR47718">
    <property type="entry name" value="OS01G0519700 PROTEIN"/>
    <property type="match status" value="1"/>
</dbReference>
<evidence type="ECO:0008006" key="3">
    <source>
        <dbReference type="Google" id="ProtNLM"/>
    </source>
</evidence>
<sequence>MFPRIPILILIVVEGTVENDWTLQMYDMKSAWIPIYFKDNFLVGISRTTSIFERENSFFGNYLNKNLKSQRHKELLTNNDTLNTMLKRELQKDIKKYRREVSYEVRVNCRVEGTKEDNE</sequence>
<evidence type="ECO:0000313" key="1">
    <source>
        <dbReference type="EMBL" id="RDX70991.1"/>
    </source>
</evidence>
<dbReference type="Proteomes" id="UP000257109">
    <property type="component" value="Unassembled WGS sequence"/>
</dbReference>
<feature type="non-terminal residue" evidence="1">
    <location>
        <position position="1"/>
    </location>
</feature>
<dbReference type="PANTHER" id="PTHR47718:SF18">
    <property type="entry name" value="PROTEIN FAR1-RELATED SEQUENCE 5-LIKE"/>
    <property type="match status" value="1"/>
</dbReference>
<dbReference type="EMBL" id="QJKJ01011505">
    <property type="protein sequence ID" value="RDX70991.1"/>
    <property type="molecule type" value="Genomic_DNA"/>
</dbReference>
<protein>
    <recommendedName>
        <fullName evidence="3">Protein FAR1-RELATED SEQUENCE</fullName>
    </recommendedName>
</protein>
<keyword evidence="2" id="KW-1185">Reference proteome</keyword>
<name>A0A371EYB3_MUCPR</name>
<dbReference type="AlphaFoldDB" id="A0A371EYB3"/>
<accession>A0A371EYB3</accession>